<keyword evidence="2" id="KW-1185">Reference proteome</keyword>
<dbReference type="GO" id="GO:0005737">
    <property type="term" value="C:cytoplasm"/>
    <property type="evidence" value="ECO:0007669"/>
    <property type="project" value="TreeGrafter"/>
</dbReference>
<evidence type="ECO:0000313" key="2">
    <source>
        <dbReference type="Proteomes" id="UP001149074"/>
    </source>
</evidence>
<dbReference type="GeneID" id="81360967"/>
<dbReference type="OrthoDB" id="496981at2759"/>
<dbReference type="InterPro" id="IPR013078">
    <property type="entry name" value="His_Pase_superF_clade-1"/>
</dbReference>
<reference evidence="1" key="1">
    <citation type="submission" date="2022-11" db="EMBL/GenBank/DDBJ databases">
        <authorList>
            <person name="Petersen C."/>
        </authorList>
    </citation>
    <scope>NUCLEOTIDE SEQUENCE</scope>
    <source>
        <strain evidence="1">IBT 30761</strain>
    </source>
</reference>
<dbReference type="Pfam" id="PF00300">
    <property type="entry name" value="His_Phos_1"/>
    <property type="match status" value="1"/>
</dbReference>
<dbReference type="SMART" id="SM00855">
    <property type="entry name" value="PGAM"/>
    <property type="match status" value="1"/>
</dbReference>
<dbReference type="SUPFAM" id="SSF53254">
    <property type="entry name" value="Phosphoglycerate mutase-like"/>
    <property type="match status" value="1"/>
</dbReference>
<dbReference type="PANTHER" id="PTHR48100">
    <property type="entry name" value="BROAD-SPECIFICITY PHOSPHATASE YOR283W-RELATED"/>
    <property type="match status" value="1"/>
</dbReference>
<evidence type="ECO:0008006" key="3">
    <source>
        <dbReference type="Google" id="ProtNLM"/>
    </source>
</evidence>
<accession>A0A9W9EZI0</accession>
<proteinExistence type="predicted"/>
<evidence type="ECO:0000313" key="1">
    <source>
        <dbReference type="EMBL" id="KAJ5090813.1"/>
    </source>
</evidence>
<protein>
    <recommendedName>
        <fullName evidence="3">Phosphoglycerate mutase</fullName>
    </recommendedName>
</protein>
<dbReference type="GO" id="GO:0016791">
    <property type="term" value="F:phosphatase activity"/>
    <property type="evidence" value="ECO:0007669"/>
    <property type="project" value="TreeGrafter"/>
</dbReference>
<dbReference type="InterPro" id="IPR050275">
    <property type="entry name" value="PGM_Phosphatase"/>
</dbReference>
<dbReference type="PANTHER" id="PTHR48100:SF54">
    <property type="entry name" value="PHOSPHATASE SPAC5H10.03-RELATED"/>
    <property type="match status" value="1"/>
</dbReference>
<dbReference type="RefSeq" id="XP_056472794.1">
    <property type="nucleotide sequence ID" value="XM_056621988.1"/>
</dbReference>
<dbReference type="EMBL" id="JAPQKI010000009">
    <property type="protein sequence ID" value="KAJ5090813.1"/>
    <property type="molecule type" value="Genomic_DNA"/>
</dbReference>
<dbReference type="PROSITE" id="PS00175">
    <property type="entry name" value="PG_MUTASE"/>
    <property type="match status" value="1"/>
</dbReference>
<dbReference type="CDD" id="cd07067">
    <property type="entry name" value="HP_PGM_like"/>
    <property type="match status" value="1"/>
</dbReference>
<dbReference type="AlphaFoldDB" id="A0A9W9EZI0"/>
<reference evidence="1" key="2">
    <citation type="journal article" date="2023" name="IMA Fungus">
        <title>Comparative genomic study of the Penicillium genus elucidates a diverse pangenome and 15 lateral gene transfer events.</title>
        <authorList>
            <person name="Petersen C."/>
            <person name="Sorensen T."/>
            <person name="Nielsen M.R."/>
            <person name="Sondergaard T.E."/>
            <person name="Sorensen J.L."/>
            <person name="Fitzpatrick D.A."/>
            <person name="Frisvad J.C."/>
            <person name="Nielsen K.L."/>
        </authorList>
    </citation>
    <scope>NUCLEOTIDE SEQUENCE</scope>
    <source>
        <strain evidence="1">IBT 30761</strain>
    </source>
</reference>
<dbReference type="InterPro" id="IPR029033">
    <property type="entry name" value="His_PPase_superfam"/>
</dbReference>
<dbReference type="Proteomes" id="UP001149074">
    <property type="component" value="Unassembled WGS sequence"/>
</dbReference>
<dbReference type="Gene3D" id="3.40.50.1240">
    <property type="entry name" value="Phosphoglycerate mutase-like"/>
    <property type="match status" value="1"/>
</dbReference>
<organism evidence="1 2">
    <name type="scientific">Penicillium argentinense</name>
    <dbReference type="NCBI Taxonomy" id="1131581"/>
    <lineage>
        <taxon>Eukaryota</taxon>
        <taxon>Fungi</taxon>
        <taxon>Dikarya</taxon>
        <taxon>Ascomycota</taxon>
        <taxon>Pezizomycotina</taxon>
        <taxon>Eurotiomycetes</taxon>
        <taxon>Eurotiomycetidae</taxon>
        <taxon>Eurotiales</taxon>
        <taxon>Aspergillaceae</taxon>
        <taxon>Penicillium</taxon>
    </lineage>
</organism>
<dbReference type="InterPro" id="IPR001345">
    <property type="entry name" value="PG/BPGM_mutase_AS"/>
</dbReference>
<name>A0A9W9EZI0_9EURO</name>
<comment type="caution">
    <text evidence="1">The sequence shown here is derived from an EMBL/GenBank/DDBJ whole genome shotgun (WGS) entry which is preliminary data.</text>
</comment>
<sequence length="244" mass="27549">MPPTLYVIRHGQGEHNVNDASHLRDPLLTAKGKEQCLELQQAFPVPQDISLILASPLQRTIQTAAYAFAPELDARNVSFILTPNAQEISGMNCDIGHKVDFIRETAPRLIHEAAPSWKVENLDTTLVKEDWNSKKGIYAPTLTSVRRRAAELRKWIWSRPEKDIVLVTHGGFLHYLTEDWTGYVVERGTGYQNCEYRKLEFTPESNAEEAHLVEPGSSREKQGRAAGLDAHVVREIEEVENAIE</sequence>
<gene>
    <name evidence="1" type="ORF">N7532_009497</name>
</gene>